<evidence type="ECO:0000256" key="7">
    <source>
        <dbReference type="SAM" id="Phobius"/>
    </source>
</evidence>
<name>A0A521FEQ3_9RHOB</name>
<keyword evidence="3" id="KW-0813">Transport</keyword>
<keyword evidence="10" id="KW-1185">Reference proteome</keyword>
<evidence type="ECO:0000313" key="10">
    <source>
        <dbReference type="Proteomes" id="UP000319014"/>
    </source>
</evidence>
<dbReference type="GO" id="GO:0016020">
    <property type="term" value="C:membrane"/>
    <property type="evidence" value="ECO:0007669"/>
    <property type="project" value="UniProtKB-SubCell"/>
</dbReference>
<keyword evidence="5 7" id="KW-1133">Transmembrane helix</keyword>
<sequence>MVANGVPAGATALFAAVFVVATACFIAFGEYTRRVKVSGVILPAGGLTRLVASQAGWISELAVSEGDRVRKGQTLYALDIDTATARGNTQDAVTEILDRKRGELQQALASQQEFDVAALERLHQQMRNLDDELPQLEAQIAAAAEFSEQLQYFTDRQRRNLERGMGLAADYEARLQSQQSQRAILAGLRREKVQLTGQREVLGREIAGFMPEARARIAVLDGQLLDVEQQLSQVEALRGLRIIAPRDGIVTGIISKAGQTVAEGTPLLTIVPNDQPLVVQLVAPGGSVGFLREGADVLLRYPAFPYQKFGQYPGQISVISRANLLTDEAADLVSATDADKGPSLFRVTVVPDNPYVLAYGKAEPLQAGMQVEAHLLLESRPLWQWILEPLFGLRGSFARTGSGDKT</sequence>
<dbReference type="InterPro" id="IPR050739">
    <property type="entry name" value="MFP"/>
</dbReference>
<dbReference type="GO" id="GO:0009306">
    <property type="term" value="P:protein secretion"/>
    <property type="evidence" value="ECO:0007669"/>
    <property type="project" value="InterPro"/>
</dbReference>
<feature type="domain" description="Multidrug resistance protein MdtA-like barrel-sandwich hybrid" evidence="8">
    <location>
        <begin position="55"/>
        <end position="271"/>
    </location>
</feature>
<dbReference type="Pfam" id="PF25917">
    <property type="entry name" value="BSH_RND"/>
    <property type="match status" value="1"/>
</dbReference>
<evidence type="ECO:0000256" key="3">
    <source>
        <dbReference type="ARBA" id="ARBA00022448"/>
    </source>
</evidence>
<dbReference type="InterPro" id="IPR006144">
    <property type="entry name" value="Secretion_HlyD_CS"/>
</dbReference>
<organism evidence="9 10">
    <name type="scientific">Paracoccus laeviglucosivorans</name>
    <dbReference type="NCBI Taxonomy" id="1197861"/>
    <lineage>
        <taxon>Bacteria</taxon>
        <taxon>Pseudomonadati</taxon>
        <taxon>Pseudomonadota</taxon>
        <taxon>Alphaproteobacteria</taxon>
        <taxon>Rhodobacterales</taxon>
        <taxon>Paracoccaceae</taxon>
        <taxon>Paracoccus</taxon>
    </lineage>
</organism>
<dbReference type="InterPro" id="IPR058625">
    <property type="entry name" value="MdtA-like_BSH"/>
</dbReference>
<dbReference type="EMBL" id="FXTK01000021">
    <property type="protein sequence ID" value="SMO94663.1"/>
    <property type="molecule type" value="Genomic_DNA"/>
</dbReference>
<comment type="similarity">
    <text evidence="2">Belongs to the membrane fusion protein (MFP) (TC 8.A.1) family.</text>
</comment>
<evidence type="ECO:0000256" key="6">
    <source>
        <dbReference type="ARBA" id="ARBA00023136"/>
    </source>
</evidence>
<evidence type="ECO:0000256" key="4">
    <source>
        <dbReference type="ARBA" id="ARBA00022692"/>
    </source>
</evidence>
<dbReference type="Proteomes" id="UP000319014">
    <property type="component" value="Unassembled WGS sequence"/>
</dbReference>
<evidence type="ECO:0000256" key="1">
    <source>
        <dbReference type="ARBA" id="ARBA00004167"/>
    </source>
</evidence>
<keyword evidence="6 7" id="KW-0472">Membrane</keyword>
<dbReference type="PANTHER" id="PTHR30386">
    <property type="entry name" value="MEMBRANE FUSION SUBUNIT OF EMRAB-TOLC MULTIDRUG EFFLUX PUMP"/>
    <property type="match status" value="1"/>
</dbReference>
<dbReference type="SUPFAM" id="SSF51230">
    <property type="entry name" value="Single hybrid motif"/>
    <property type="match status" value="1"/>
</dbReference>
<evidence type="ECO:0000259" key="8">
    <source>
        <dbReference type="Pfam" id="PF25917"/>
    </source>
</evidence>
<reference evidence="9 10" key="1">
    <citation type="submission" date="2017-05" db="EMBL/GenBank/DDBJ databases">
        <authorList>
            <person name="Varghese N."/>
            <person name="Submissions S."/>
        </authorList>
    </citation>
    <scope>NUCLEOTIDE SEQUENCE [LARGE SCALE GENOMIC DNA]</scope>
    <source>
        <strain evidence="9 10">DSM 100094</strain>
    </source>
</reference>
<protein>
    <submittedName>
        <fullName evidence="9">Membrane fusion protein</fullName>
    </submittedName>
</protein>
<accession>A0A521FEQ3</accession>
<dbReference type="InterPro" id="IPR011053">
    <property type="entry name" value="Single_hybrid_motif"/>
</dbReference>
<gene>
    <name evidence="9" type="ORF">SAMN06265221_12137</name>
</gene>
<dbReference type="PROSITE" id="PS00543">
    <property type="entry name" value="HLYD_FAMILY"/>
    <property type="match status" value="1"/>
</dbReference>
<dbReference type="PANTHER" id="PTHR30386:SF28">
    <property type="entry name" value="EXPORTED PROTEIN"/>
    <property type="match status" value="1"/>
</dbReference>
<keyword evidence="4 7" id="KW-0812">Transmembrane</keyword>
<evidence type="ECO:0000256" key="5">
    <source>
        <dbReference type="ARBA" id="ARBA00022989"/>
    </source>
</evidence>
<dbReference type="PRINTS" id="PR01490">
    <property type="entry name" value="RTXTOXIND"/>
</dbReference>
<proteinExistence type="inferred from homology"/>
<dbReference type="SUPFAM" id="SSF111369">
    <property type="entry name" value="HlyD-like secretion proteins"/>
    <property type="match status" value="1"/>
</dbReference>
<evidence type="ECO:0000313" key="9">
    <source>
        <dbReference type="EMBL" id="SMO94663.1"/>
    </source>
</evidence>
<feature type="transmembrane region" description="Helical" evidence="7">
    <location>
        <begin position="6"/>
        <end position="28"/>
    </location>
</feature>
<dbReference type="Gene3D" id="2.40.50.100">
    <property type="match status" value="2"/>
</dbReference>
<comment type="subcellular location">
    <subcellularLocation>
        <location evidence="1">Membrane</location>
        <topology evidence="1">Single-pass membrane protein</topology>
    </subcellularLocation>
</comment>
<dbReference type="AlphaFoldDB" id="A0A521FEQ3"/>
<evidence type="ECO:0000256" key="2">
    <source>
        <dbReference type="ARBA" id="ARBA00009477"/>
    </source>
</evidence>